<keyword evidence="4" id="KW-1185">Reference proteome</keyword>
<name>A0A017TCT9_9BACT</name>
<proteinExistence type="predicted"/>
<feature type="compositionally biased region" description="Pro residues" evidence="1">
    <location>
        <begin position="28"/>
        <end position="37"/>
    </location>
</feature>
<evidence type="ECO:0000256" key="2">
    <source>
        <dbReference type="SAM" id="Phobius"/>
    </source>
</evidence>
<feature type="transmembrane region" description="Helical" evidence="2">
    <location>
        <begin position="42"/>
        <end position="73"/>
    </location>
</feature>
<organism evidence="3 4">
    <name type="scientific">Chondromyces apiculatus DSM 436</name>
    <dbReference type="NCBI Taxonomy" id="1192034"/>
    <lineage>
        <taxon>Bacteria</taxon>
        <taxon>Pseudomonadati</taxon>
        <taxon>Myxococcota</taxon>
        <taxon>Polyangia</taxon>
        <taxon>Polyangiales</taxon>
        <taxon>Polyangiaceae</taxon>
        <taxon>Chondromyces</taxon>
    </lineage>
</organism>
<reference evidence="3 4" key="1">
    <citation type="submission" date="2013-05" db="EMBL/GenBank/DDBJ databases">
        <title>Genome assembly of Chondromyces apiculatus DSM 436.</title>
        <authorList>
            <person name="Sharma G."/>
            <person name="Khatri I."/>
            <person name="Kaur C."/>
            <person name="Mayilraj S."/>
            <person name="Subramanian S."/>
        </authorList>
    </citation>
    <scope>NUCLEOTIDE SEQUENCE [LARGE SCALE GENOMIC DNA]</scope>
    <source>
        <strain evidence="3 4">DSM 436</strain>
    </source>
</reference>
<comment type="caution">
    <text evidence="3">The sequence shown here is derived from an EMBL/GenBank/DDBJ whole genome shotgun (WGS) entry which is preliminary data.</text>
</comment>
<sequence length="224" mass="23169">MHPPPHPPPYPPPPPSPYQQPHQQPHQQPYPPPPYAPQPRKLLPTGCVVVLAVVGVLVLGFVAVMAFGSYLFVTSKPGKEIIDIVGKGAKVVGGVAQVFEDAKRAPGTNEVRALGCDGAMALDVNEVLAAFNQFDAGLPTTTPKVSLMVVCSMNGLFAKPPDCDAVARAYLSGAGAPAGNFAATVTLSDRKSSNHCSMEYAPSGARVGPFAGSIPVAPPSPTSP</sequence>
<dbReference type="EMBL" id="ASRX01000014">
    <property type="protein sequence ID" value="EYF06747.1"/>
    <property type="molecule type" value="Genomic_DNA"/>
</dbReference>
<feature type="compositionally biased region" description="Pro residues" evidence="1">
    <location>
        <begin position="1"/>
        <end position="18"/>
    </location>
</feature>
<dbReference type="OrthoDB" id="9965294at2"/>
<evidence type="ECO:0000256" key="1">
    <source>
        <dbReference type="SAM" id="MobiDB-lite"/>
    </source>
</evidence>
<dbReference type="RefSeq" id="WP_052374669.1">
    <property type="nucleotide sequence ID" value="NZ_ASRX01000014.1"/>
</dbReference>
<keyword evidence="2" id="KW-0472">Membrane</keyword>
<feature type="region of interest" description="Disordered" evidence="1">
    <location>
        <begin position="1"/>
        <end position="37"/>
    </location>
</feature>
<dbReference type="Proteomes" id="UP000019678">
    <property type="component" value="Unassembled WGS sequence"/>
</dbReference>
<keyword evidence="2" id="KW-0812">Transmembrane</keyword>
<gene>
    <name evidence="3" type="ORF">CAP_1444</name>
</gene>
<dbReference type="AlphaFoldDB" id="A0A017TCT9"/>
<keyword evidence="2" id="KW-1133">Transmembrane helix</keyword>
<evidence type="ECO:0000313" key="3">
    <source>
        <dbReference type="EMBL" id="EYF06747.1"/>
    </source>
</evidence>
<protein>
    <submittedName>
        <fullName evidence="3">Uncharacterized protein</fullName>
    </submittedName>
</protein>
<dbReference type="STRING" id="1192034.CAP_1444"/>
<accession>A0A017TCT9</accession>
<evidence type="ECO:0000313" key="4">
    <source>
        <dbReference type="Proteomes" id="UP000019678"/>
    </source>
</evidence>